<organism evidence="2 3">
    <name type="scientific">Camelina sativa</name>
    <name type="common">False flax</name>
    <name type="synonym">Myagrum sativum</name>
    <dbReference type="NCBI Taxonomy" id="90675"/>
    <lineage>
        <taxon>Eukaryota</taxon>
        <taxon>Viridiplantae</taxon>
        <taxon>Streptophyta</taxon>
        <taxon>Embryophyta</taxon>
        <taxon>Tracheophyta</taxon>
        <taxon>Spermatophyta</taxon>
        <taxon>Magnoliopsida</taxon>
        <taxon>eudicotyledons</taxon>
        <taxon>Gunneridae</taxon>
        <taxon>Pentapetalae</taxon>
        <taxon>rosids</taxon>
        <taxon>malvids</taxon>
        <taxon>Brassicales</taxon>
        <taxon>Brassicaceae</taxon>
        <taxon>Camelineae</taxon>
        <taxon>Camelina</taxon>
    </lineage>
</organism>
<evidence type="ECO:0000256" key="1">
    <source>
        <dbReference type="SAM" id="MobiDB-lite"/>
    </source>
</evidence>
<reference evidence="3" key="2">
    <citation type="submission" date="2025-08" db="UniProtKB">
        <authorList>
            <consortium name="RefSeq"/>
        </authorList>
    </citation>
    <scope>IDENTIFICATION</scope>
    <source>
        <tissue evidence="3">Leaf</tissue>
    </source>
</reference>
<dbReference type="RefSeq" id="XP_019092241.1">
    <property type="nucleotide sequence ID" value="XM_019236696.1"/>
</dbReference>
<feature type="region of interest" description="Disordered" evidence="1">
    <location>
        <begin position="1"/>
        <end position="56"/>
    </location>
</feature>
<accession>A0ABM1QZQ3</accession>
<proteinExistence type="predicted"/>
<name>A0ABM1QZQ3_CAMSA</name>
<keyword evidence="2" id="KW-1185">Reference proteome</keyword>
<sequence>MISDDSESSSVITTDENGGGGGGEHGQVNSSIPYSAVAIPPPPPHPPPPPPPPSMYDATGLNYGAYLPTFPMFPPATNPADSFLCGGGITNQTFASIDDQLYLANNMRSSFSSSSSSGFDGLAEFRDF</sequence>
<feature type="compositionally biased region" description="Pro residues" evidence="1">
    <location>
        <begin position="39"/>
        <end position="54"/>
    </location>
</feature>
<evidence type="ECO:0000313" key="2">
    <source>
        <dbReference type="Proteomes" id="UP000694864"/>
    </source>
</evidence>
<reference evidence="2" key="1">
    <citation type="journal article" date="2014" name="Nat. Commun.">
        <title>The emerging biofuel crop Camelina sativa retains a highly undifferentiated hexaploid genome structure.</title>
        <authorList>
            <person name="Kagale S."/>
            <person name="Koh C."/>
            <person name="Nixon J."/>
            <person name="Bollina V."/>
            <person name="Clarke W.E."/>
            <person name="Tuteja R."/>
            <person name="Spillane C."/>
            <person name="Robinson S.J."/>
            <person name="Links M.G."/>
            <person name="Clarke C."/>
            <person name="Higgins E.E."/>
            <person name="Huebert T."/>
            <person name="Sharpe A.G."/>
            <person name="Parkin I.A."/>
        </authorList>
    </citation>
    <scope>NUCLEOTIDE SEQUENCE [LARGE SCALE GENOMIC DNA]</scope>
    <source>
        <strain evidence="2">cv. DH55</strain>
    </source>
</reference>
<protein>
    <submittedName>
        <fullName evidence="3">VQ motif-containing protein 20-like</fullName>
    </submittedName>
</protein>
<dbReference type="Proteomes" id="UP000694864">
    <property type="component" value="Chromosome 15"/>
</dbReference>
<dbReference type="GeneID" id="109129083"/>
<gene>
    <name evidence="3" type="primary">LOC109129083</name>
</gene>
<evidence type="ECO:0000313" key="3">
    <source>
        <dbReference type="RefSeq" id="XP_019092241.1"/>
    </source>
</evidence>